<evidence type="ECO:0000256" key="1">
    <source>
        <dbReference type="ARBA" id="ARBA00022723"/>
    </source>
</evidence>
<evidence type="ECO:0000313" key="6">
    <source>
        <dbReference type="EMBL" id="OZC03383.1"/>
    </source>
</evidence>
<feature type="compositionally biased region" description="Polar residues" evidence="4">
    <location>
        <begin position="1"/>
        <end position="16"/>
    </location>
</feature>
<reference evidence="6 7" key="1">
    <citation type="submission" date="2016-11" db="EMBL/GenBank/DDBJ databases">
        <title>Study of marine rhodopsin-containing bacteria.</title>
        <authorList>
            <person name="Yoshizawa S."/>
            <person name="Kumagai Y."/>
            <person name="Kogure K."/>
        </authorList>
    </citation>
    <scope>NUCLEOTIDE SEQUENCE [LARGE SCALE GENOMIC DNA]</scope>
    <source>
        <strain evidence="6 7">SG-29</strain>
    </source>
</reference>
<protein>
    <recommendedName>
        <fullName evidence="5">CHY-type domain-containing protein</fullName>
    </recommendedName>
</protein>
<dbReference type="EMBL" id="MQWB01000001">
    <property type="protein sequence ID" value="OZC03383.1"/>
    <property type="molecule type" value="Genomic_DNA"/>
</dbReference>
<dbReference type="PANTHER" id="PTHR28082">
    <property type="entry name" value="ZINC FINGER PROTEIN"/>
    <property type="match status" value="1"/>
</dbReference>
<dbReference type="InterPro" id="IPR008913">
    <property type="entry name" value="Znf_CHY"/>
</dbReference>
<keyword evidence="3" id="KW-0862">Zinc</keyword>
<dbReference type="Pfam" id="PF05495">
    <property type="entry name" value="zf-CHY"/>
    <property type="match status" value="1"/>
</dbReference>
<evidence type="ECO:0000313" key="7">
    <source>
        <dbReference type="Proteomes" id="UP000216446"/>
    </source>
</evidence>
<dbReference type="RefSeq" id="WP_094548685.1">
    <property type="nucleotide sequence ID" value="NZ_MQWB01000001.1"/>
</dbReference>
<feature type="domain" description="CHY-type" evidence="5">
    <location>
        <begin position="36"/>
        <end position="117"/>
    </location>
</feature>
<dbReference type="SUPFAM" id="SSF161219">
    <property type="entry name" value="CHY zinc finger-like"/>
    <property type="match status" value="1"/>
</dbReference>
<feature type="region of interest" description="Disordered" evidence="4">
    <location>
        <begin position="1"/>
        <end position="27"/>
    </location>
</feature>
<feature type="compositionally biased region" description="Basic and acidic residues" evidence="4">
    <location>
        <begin position="17"/>
        <end position="26"/>
    </location>
</feature>
<dbReference type="OrthoDB" id="882119at2"/>
<dbReference type="AlphaFoldDB" id="A0A259U028"/>
<keyword evidence="1" id="KW-0479">Metal-binding</keyword>
<comment type="caution">
    <text evidence="6">The sequence shown here is derived from an EMBL/GenBank/DDBJ whole genome shotgun (WGS) entry which is preliminary data.</text>
</comment>
<proteinExistence type="predicted"/>
<evidence type="ECO:0000256" key="4">
    <source>
        <dbReference type="SAM" id="MobiDB-lite"/>
    </source>
</evidence>
<evidence type="ECO:0000256" key="3">
    <source>
        <dbReference type="ARBA" id="ARBA00022833"/>
    </source>
</evidence>
<dbReference type="InterPro" id="IPR037274">
    <property type="entry name" value="Znf_CHY_sf"/>
</dbReference>
<dbReference type="InParanoid" id="A0A259U028"/>
<evidence type="ECO:0000259" key="5">
    <source>
        <dbReference type="PROSITE" id="PS51266"/>
    </source>
</evidence>
<keyword evidence="2" id="KW-0863">Zinc-finger</keyword>
<dbReference type="GO" id="GO:0008270">
    <property type="term" value="F:zinc ion binding"/>
    <property type="evidence" value="ECO:0007669"/>
    <property type="project" value="UniProtKB-KW"/>
</dbReference>
<gene>
    <name evidence="6" type="ORF">BSZ36_10565</name>
</gene>
<accession>A0A259U028</accession>
<dbReference type="Proteomes" id="UP000216446">
    <property type="component" value="Unassembled WGS sequence"/>
</dbReference>
<dbReference type="InterPro" id="IPR052604">
    <property type="entry name" value="Mito_Tim_assembly_helper"/>
</dbReference>
<dbReference type="PANTHER" id="PTHR28082:SF1">
    <property type="entry name" value="HELPER OF TIM PROTEIN 13"/>
    <property type="match status" value="1"/>
</dbReference>
<dbReference type="PROSITE" id="PS51266">
    <property type="entry name" value="ZF_CHY"/>
    <property type="match status" value="1"/>
</dbReference>
<dbReference type="GO" id="GO:0045041">
    <property type="term" value="P:protein import into mitochondrial intermembrane space"/>
    <property type="evidence" value="ECO:0007669"/>
    <property type="project" value="TreeGrafter"/>
</dbReference>
<keyword evidence="7" id="KW-1185">Reference proteome</keyword>
<name>A0A259U028_9BACT</name>
<organism evidence="6 7">
    <name type="scientific">Rubricoccus marinus</name>
    <dbReference type="NCBI Taxonomy" id="716817"/>
    <lineage>
        <taxon>Bacteria</taxon>
        <taxon>Pseudomonadati</taxon>
        <taxon>Rhodothermota</taxon>
        <taxon>Rhodothermia</taxon>
        <taxon>Rhodothermales</taxon>
        <taxon>Rubricoccaceae</taxon>
        <taxon>Rubricoccus</taxon>
    </lineage>
</organism>
<sequence length="147" mass="15287">MTNSPDRSGPSASGETRTTRPPEADSRFTVPLRGVDVDAETRCAHWHSAVDIVALRCGCCDAFYPCASCHEATVGRAFTPWPLARADEPAVLCGACRTLLTPGAYLASGDACPSCGAAFNPGCRAHRGLYFEAPEASGDRAVAAPGS</sequence>
<evidence type="ECO:0000256" key="2">
    <source>
        <dbReference type="ARBA" id="ARBA00022771"/>
    </source>
</evidence>